<evidence type="ECO:0000313" key="3">
    <source>
        <dbReference type="EMBL" id="GHD56460.1"/>
    </source>
</evidence>
<dbReference type="Gene3D" id="3.30.830.10">
    <property type="entry name" value="Metalloenzyme, LuxS/M16 peptidase-like"/>
    <property type="match status" value="2"/>
</dbReference>
<reference evidence="3" key="2">
    <citation type="submission" date="2020-09" db="EMBL/GenBank/DDBJ databases">
        <authorList>
            <person name="Sun Q."/>
            <person name="Kim S."/>
        </authorList>
    </citation>
    <scope>NUCLEOTIDE SEQUENCE</scope>
    <source>
        <strain evidence="3">KCTC 42651</strain>
    </source>
</reference>
<feature type="signal peptide" evidence="1">
    <location>
        <begin position="1"/>
        <end position="23"/>
    </location>
</feature>
<dbReference type="PANTHER" id="PTHR11851:SF224">
    <property type="entry name" value="PROCESSING PROTEASE"/>
    <property type="match status" value="1"/>
</dbReference>
<evidence type="ECO:0000256" key="1">
    <source>
        <dbReference type="SAM" id="SignalP"/>
    </source>
</evidence>
<dbReference type="Proteomes" id="UP000630353">
    <property type="component" value="Unassembled WGS sequence"/>
</dbReference>
<evidence type="ECO:0000313" key="4">
    <source>
        <dbReference type="Proteomes" id="UP000630353"/>
    </source>
</evidence>
<protein>
    <submittedName>
        <fullName evidence="3">Peptidase M16</fullName>
    </submittedName>
</protein>
<sequence>MRRTFVLLVLAVGLLVRVAPASALDIQEVVSPGGVRAWLVEDHSNPILTLSFSFVGGESSDPAGKEGRARLVSGLLDEGAGDLDSATFQQALTDNSITLRFNSRIDRFSGRLVTLTETRDTAVELLRLALVEPRFDPEPVERIRAQIQASIRSDLQNPRSIASRAWWGASFAGHPYGRSGDGTLESVAAVTADDLEGFVDATFARDGLVVSAVGDIDAATLAGLLDTVFGGLPEAGTVAAAPDTSPQAVGETVVVPVPVPQSVVVFGHAGIGRDDPDWYAASLLNEIMAGGFGSRLTEEIREKRGLVYGVYAYLLPLDHAALVMGGLATQNARVAESIGILRQEWQRMAEEGPTAEELADARTYLLGSFPLRLVDSDGTAGTLMALQEAGLPIDYLDRRAALFQAVTLDDLRRVARRLYRPEQLTVVVVGMPDGVAATVPVPPVPGVPSGGG</sequence>
<dbReference type="EMBL" id="BMZS01000009">
    <property type="protein sequence ID" value="GHD56460.1"/>
    <property type="molecule type" value="Genomic_DNA"/>
</dbReference>
<dbReference type="InterPro" id="IPR050361">
    <property type="entry name" value="MPP/UQCRC_Complex"/>
</dbReference>
<dbReference type="InterPro" id="IPR011249">
    <property type="entry name" value="Metalloenz_LuxS/M16"/>
</dbReference>
<feature type="chain" id="PRO_5036827203" evidence="1">
    <location>
        <begin position="24"/>
        <end position="452"/>
    </location>
</feature>
<dbReference type="AlphaFoldDB" id="A0A918XVM1"/>
<name>A0A918XVM1_9PROT</name>
<feature type="domain" description="Peptidase M16 C-terminal" evidence="2">
    <location>
        <begin position="190"/>
        <end position="363"/>
    </location>
</feature>
<dbReference type="PANTHER" id="PTHR11851">
    <property type="entry name" value="METALLOPROTEASE"/>
    <property type="match status" value="1"/>
</dbReference>
<keyword evidence="1" id="KW-0732">Signal</keyword>
<evidence type="ECO:0000259" key="2">
    <source>
        <dbReference type="Pfam" id="PF05193"/>
    </source>
</evidence>
<proteinExistence type="predicted"/>
<dbReference type="Pfam" id="PF05193">
    <property type="entry name" value="Peptidase_M16_C"/>
    <property type="match status" value="1"/>
</dbReference>
<dbReference type="RefSeq" id="WP_189992291.1">
    <property type="nucleotide sequence ID" value="NZ_BMZS01000009.1"/>
</dbReference>
<keyword evidence="4" id="KW-1185">Reference proteome</keyword>
<dbReference type="GO" id="GO:0046872">
    <property type="term" value="F:metal ion binding"/>
    <property type="evidence" value="ECO:0007669"/>
    <property type="project" value="InterPro"/>
</dbReference>
<reference evidence="3" key="1">
    <citation type="journal article" date="2014" name="Int. J. Syst. Evol. Microbiol.">
        <title>Complete genome sequence of Corynebacterium casei LMG S-19264T (=DSM 44701T), isolated from a smear-ripened cheese.</title>
        <authorList>
            <consortium name="US DOE Joint Genome Institute (JGI-PGF)"/>
            <person name="Walter F."/>
            <person name="Albersmeier A."/>
            <person name="Kalinowski J."/>
            <person name="Ruckert C."/>
        </authorList>
    </citation>
    <scope>NUCLEOTIDE SEQUENCE</scope>
    <source>
        <strain evidence="3">KCTC 42651</strain>
    </source>
</reference>
<accession>A0A918XVM1</accession>
<gene>
    <name evidence="3" type="ORF">GCM10017083_36450</name>
</gene>
<organism evidence="3 4">
    <name type="scientific">Thalassobaculum fulvum</name>
    <dbReference type="NCBI Taxonomy" id="1633335"/>
    <lineage>
        <taxon>Bacteria</taxon>
        <taxon>Pseudomonadati</taxon>
        <taxon>Pseudomonadota</taxon>
        <taxon>Alphaproteobacteria</taxon>
        <taxon>Rhodospirillales</taxon>
        <taxon>Thalassobaculaceae</taxon>
        <taxon>Thalassobaculum</taxon>
    </lineage>
</organism>
<dbReference type="SUPFAM" id="SSF63411">
    <property type="entry name" value="LuxS/MPP-like metallohydrolase"/>
    <property type="match status" value="2"/>
</dbReference>
<comment type="caution">
    <text evidence="3">The sequence shown here is derived from an EMBL/GenBank/DDBJ whole genome shotgun (WGS) entry which is preliminary data.</text>
</comment>
<dbReference type="InterPro" id="IPR007863">
    <property type="entry name" value="Peptidase_M16_C"/>
</dbReference>